<proteinExistence type="predicted"/>
<dbReference type="Gene3D" id="2.70.70.10">
    <property type="entry name" value="Glucose Permease (Domain IIA)"/>
    <property type="match status" value="1"/>
</dbReference>
<protein>
    <submittedName>
        <fullName evidence="5">Peptidase M24</fullName>
    </submittedName>
    <submittedName>
        <fullName evidence="4">Zinc metallopeptidase, M23 family</fullName>
    </submittedName>
</protein>
<dbReference type="InterPro" id="IPR011055">
    <property type="entry name" value="Dup_hybrid_motif"/>
</dbReference>
<evidence type="ECO:0000256" key="1">
    <source>
        <dbReference type="ARBA" id="ARBA00022729"/>
    </source>
</evidence>
<evidence type="ECO:0000313" key="5">
    <source>
        <dbReference type="EMBL" id="PHO18918.1"/>
    </source>
</evidence>
<keyword evidence="2" id="KW-0472">Membrane</keyword>
<dbReference type="Proteomes" id="UP000262712">
    <property type="component" value="Chromosome"/>
</dbReference>
<dbReference type="CDD" id="cd12797">
    <property type="entry name" value="M23_peptidase"/>
    <property type="match status" value="1"/>
</dbReference>
<keyword evidence="2" id="KW-0812">Transmembrane</keyword>
<dbReference type="InterPro" id="IPR050570">
    <property type="entry name" value="Cell_wall_metabolism_enzyme"/>
</dbReference>
<feature type="transmembrane region" description="Helical" evidence="2">
    <location>
        <begin position="12"/>
        <end position="30"/>
    </location>
</feature>
<organism evidence="5 6">
    <name type="scientific">Malaciobacter molluscorum LMG 25693</name>
    <dbReference type="NCBI Taxonomy" id="870501"/>
    <lineage>
        <taxon>Bacteria</taxon>
        <taxon>Pseudomonadati</taxon>
        <taxon>Campylobacterota</taxon>
        <taxon>Epsilonproteobacteria</taxon>
        <taxon>Campylobacterales</taxon>
        <taxon>Arcobacteraceae</taxon>
        <taxon>Malaciobacter</taxon>
    </lineage>
</organism>
<dbReference type="EMBL" id="NXFY01000003">
    <property type="protein sequence ID" value="PHO18918.1"/>
    <property type="molecule type" value="Genomic_DNA"/>
</dbReference>
<evidence type="ECO:0000313" key="7">
    <source>
        <dbReference type="Proteomes" id="UP000262712"/>
    </source>
</evidence>
<dbReference type="GO" id="GO:0004222">
    <property type="term" value="F:metalloendopeptidase activity"/>
    <property type="evidence" value="ECO:0007669"/>
    <property type="project" value="TreeGrafter"/>
</dbReference>
<evidence type="ECO:0000259" key="3">
    <source>
        <dbReference type="Pfam" id="PF01551"/>
    </source>
</evidence>
<dbReference type="KEGG" id="amol:AMOL_0313"/>
<keyword evidence="2" id="KW-1133">Transmembrane helix</keyword>
<name>A0A2G1DK89_9BACT</name>
<dbReference type="AlphaFoldDB" id="A0A2G1DK89"/>
<accession>A0A2G1DK89</accession>
<reference evidence="4 7" key="2">
    <citation type="submission" date="2018-08" db="EMBL/GenBank/DDBJ databases">
        <title>Complete genome of the Arcobacter molluscorum type strain LMG 25693.</title>
        <authorList>
            <person name="Miller W.G."/>
            <person name="Yee E."/>
            <person name="Bono J.L."/>
        </authorList>
    </citation>
    <scope>NUCLEOTIDE SEQUENCE [LARGE SCALE GENOMIC DNA]</scope>
    <source>
        <strain evidence="4 7">CECT 7696</strain>
    </source>
</reference>
<dbReference type="Pfam" id="PF01551">
    <property type="entry name" value="Peptidase_M23"/>
    <property type="match status" value="1"/>
</dbReference>
<evidence type="ECO:0000313" key="6">
    <source>
        <dbReference type="Proteomes" id="UP000221222"/>
    </source>
</evidence>
<keyword evidence="1" id="KW-0732">Signal</keyword>
<gene>
    <name evidence="4" type="ORF">AMOL_0313</name>
    <name evidence="5" type="ORF">CPU12_03400</name>
</gene>
<evidence type="ECO:0000256" key="2">
    <source>
        <dbReference type="SAM" id="Phobius"/>
    </source>
</evidence>
<dbReference type="RefSeq" id="WP_099341676.1">
    <property type="nucleotide sequence ID" value="NZ_CP032098.1"/>
</dbReference>
<sequence length="459" mass="52504">MRRNNSNSLIKFLIIIILIAIVGVVGFIYLSPQFEQNKPEIKFTDKKEFWNLKDSLNMNISDESGIKYYKVTYKDDKNETVLEDKVLDDAKKSINLEIKAPKLDMFFKGKNVSIIVEAVDKSKWNFFEGNSIKKEFKIKIDKQSPVANVIGNSFAIRRGGSAVVVVQVKDENLKDAYISFNNEERFELIPFYKKDFYIALIAWPVTIEKFDRVNLVAIDEANNKTFTKVPLYIRPLKIKNENINISSSFVNNISRNVLEKSGLDVPSTVKDIFVKENRTLRKMNTDIIKEITRKFMDKEKIDNFQISAFKRLSGSKTVAGYADRRHYYYENEKIDQAWHLGMDWASIKHASIKASNAGKVIFNDFLGIYGNTIIIDHKLGLQTLYAHTSKSNVTVGENIKANSIIANTGSTGAVFGDHLHFGVLVQGIEVNPLEWMDRNWIKTRITNVITEAKKVINSK</sequence>
<keyword evidence="6" id="KW-1185">Reference proteome</keyword>
<dbReference type="PANTHER" id="PTHR21666:SF289">
    <property type="entry name" value="L-ALA--D-GLU ENDOPEPTIDASE"/>
    <property type="match status" value="1"/>
</dbReference>
<reference evidence="5 6" key="1">
    <citation type="submission" date="2017-09" db="EMBL/GenBank/DDBJ databases">
        <title>Arcobacter canalis sp. nov., a new species isolated from a water canal contaminated with urban sewage.</title>
        <authorList>
            <person name="Perez-Cataluna A."/>
            <person name="Salas-Masso N."/>
            <person name="Figueras M.J."/>
        </authorList>
    </citation>
    <scope>NUCLEOTIDE SEQUENCE [LARGE SCALE GENOMIC DNA]</scope>
    <source>
        <strain evidence="5 6">F98-3</strain>
    </source>
</reference>
<feature type="domain" description="M23ase beta-sheet core" evidence="3">
    <location>
        <begin position="339"/>
        <end position="432"/>
    </location>
</feature>
<dbReference type="PANTHER" id="PTHR21666">
    <property type="entry name" value="PEPTIDASE-RELATED"/>
    <property type="match status" value="1"/>
</dbReference>
<dbReference type="EMBL" id="CP032098">
    <property type="protein sequence ID" value="AXX91329.1"/>
    <property type="molecule type" value="Genomic_DNA"/>
</dbReference>
<dbReference type="SUPFAM" id="SSF51261">
    <property type="entry name" value="Duplicated hybrid motif"/>
    <property type="match status" value="1"/>
</dbReference>
<dbReference type="Proteomes" id="UP000221222">
    <property type="component" value="Unassembled WGS sequence"/>
</dbReference>
<dbReference type="InterPro" id="IPR016047">
    <property type="entry name" value="M23ase_b-sheet_dom"/>
</dbReference>
<evidence type="ECO:0000313" key="4">
    <source>
        <dbReference type="EMBL" id="AXX91329.1"/>
    </source>
</evidence>